<evidence type="ECO:0000256" key="1">
    <source>
        <dbReference type="SAM" id="MobiDB-lite"/>
    </source>
</evidence>
<dbReference type="Proteomes" id="UP000593572">
    <property type="component" value="Unassembled WGS sequence"/>
</dbReference>
<keyword evidence="2" id="KW-0472">Membrane</keyword>
<name>A0A7J8NHR1_9ROSI</name>
<gene>
    <name evidence="3" type="ORF">Golob_027687</name>
</gene>
<reference evidence="3 4" key="1">
    <citation type="journal article" date="2019" name="Genome Biol. Evol.">
        <title>Insights into the evolution of the New World diploid cottons (Gossypium, subgenus Houzingenia) based on genome sequencing.</title>
        <authorList>
            <person name="Grover C.E."/>
            <person name="Arick M.A. 2nd"/>
            <person name="Thrash A."/>
            <person name="Conover J.L."/>
            <person name="Sanders W.S."/>
            <person name="Peterson D.G."/>
            <person name="Frelichowski J.E."/>
            <person name="Scheffler J.A."/>
            <person name="Scheffler B.E."/>
            <person name="Wendel J.F."/>
        </authorList>
    </citation>
    <scope>NUCLEOTIDE SEQUENCE [LARGE SCALE GENOMIC DNA]</scope>
    <source>
        <strain evidence="3">157</strain>
        <tissue evidence="3">Leaf</tissue>
    </source>
</reference>
<evidence type="ECO:0000256" key="2">
    <source>
        <dbReference type="SAM" id="Phobius"/>
    </source>
</evidence>
<evidence type="ECO:0000313" key="3">
    <source>
        <dbReference type="EMBL" id="MBA0576538.1"/>
    </source>
</evidence>
<dbReference type="AlphaFoldDB" id="A0A7J8NHR1"/>
<accession>A0A7J8NHR1</accession>
<comment type="caution">
    <text evidence="3">The sequence shown here is derived from an EMBL/GenBank/DDBJ whole genome shotgun (WGS) entry which is preliminary data.</text>
</comment>
<keyword evidence="4" id="KW-1185">Reference proteome</keyword>
<proteinExistence type="predicted"/>
<evidence type="ECO:0000313" key="4">
    <source>
        <dbReference type="Proteomes" id="UP000593572"/>
    </source>
</evidence>
<feature type="transmembrane region" description="Helical" evidence="2">
    <location>
        <begin position="34"/>
        <end position="55"/>
    </location>
</feature>
<protein>
    <submittedName>
        <fullName evidence="3">Uncharacterized protein</fullName>
    </submittedName>
</protein>
<dbReference type="EMBL" id="JABEZX010350082">
    <property type="protein sequence ID" value="MBA0576538.1"/>
    <property type="molecule type" value="Genomic_DNA"/>
</dbReference>
<organism evidence="3 4">
    <name type="scientific">Gossypium lobatum</name>
    <dbReference type="NCBI Taxonomy" id="34289"/>
    <lineage>
        <taxon>Eukaryota</taxon>
        <taxon>Viridiplantae</taxon>
        <taxon>Streptophyta</taxon>
        <taxon>Embryophyta</taxon>
        <taxon>Tracheophyta</taxon>
        <taxon>Spermatophyta</taxon>
        <taxon>Magnoliopsida</taxon>
        <taxon>eudicotyledons</taxon>
        <taxon>Gunneridae</taxon>
        <taxon>Pentapetalae</taxon>
        <taxon>rosids</taxon>
        <taxon>malvids</taxon>
        <taxon>Malvales</taxon>
        <taxon>Malvaceae</taxon>
        <taxon>Malvoideae</taxon>
        <taxon>Gossypium</taxon>
    </lineage>
</organism>
<keyword evidence="2" id="KW-1133">Transmembrane helix</keyword>
<keyword evidence="2" id="KW-0812">Transmembrane</keyword>
<feature type="region of interest" description="Disordered" evidence="1">
    <location>
        <begin position="79"/>
        <end position="111"/>
    </location>
</feature>
<feature type="compositionally biased region" description="Acidic residues" evidence="1">
    <location>
        <begin position="88"/>
        <end position="104"/>
    </location>
</feature>
<sequence>MDNIIDYLTVEKAEWTHQLDTEFPILFHMLDYSLWPKCGSTLCALVYILSMICYVRKKKIGLVFPHLVIALWKQEKVPMGRPSNNKIDEEDTDEEEDPEEEEDVESKQDFY</sequence>